<keyword evidence="5" id="KW-1185">Reference proteome</keyword>
<feature type="region of interest" description="Disordered" evidence="2">
    <location>
        <begin position="878"/>
        <end position="913"/>
    </location>
</feature>
<comment type="caution">
    <text evidence="4">The sequence shown here is derived from an EMBL/GenBank/DDBJ whole genome shotgun (WGS) entry which is preliminary data.</text>
</comment>
<dbReference type="PANTHER" id="PTHR43214:SF43">
    <property type="entry name" value="TWO-COMPONENT RESPONSE REGULATOR"/>
    <property type="match status" value="1"/>
</dbReference>
<reference evidence="4 5" key="1">
    <citation type="submission" date="2021-01" db="EMBL/GenBank/DDBJ databases">
        <title>Genome public.</title>
        <authorList>
            <person name="Liu C."/>
            <person name="Sun Q."/>
        </authorList>
    </citation>
    <scope>NUCLEOTIDE SEQUENCE [LARGE SCALE GENOMIC DNA]</scope>
    <source>
        <strain evidence="4 5">JC656</strain>
    </source>
</reference>
<dbReference type="SMART" id="SM00421">
    <property type="entry name" value="HTH_LUXR"/>
    <property type="match status" value="1"/>
</dbReference>
<gene>
    <name evidence="4" type="ORF">JJE72_02655</name>
</gene>
<dbReference type="InterPro" id="IPR036388">
    <property type="entry name" value="WH-like_DNA-bd_sf"/>
</dbReference>
<dbReference type="InterPro" id="IPR000792">
    <property type="entry name" value="Tscrpt_reg_LuxR_C"/>
</dbReference>
<name>A0ABS1JYW7_9MICC</name>
<dbReference type="Gene3D" id="1.10.10.10">
    <property type="entry name" value="Winged helix-like DNA-binding domain superfamily/Winged helix DNA-binding domain"/>
    <property type="match status" value="1"/>
</dbReference>
<feature type="domain" description="HTH luxR-type" evidence="3">
    <location>
        <begin position="819"/>
        <end position="883"/>
    </location>
</feature>
<dbReference type="SUPFAM" id="SSF46894">
    <property type="entry name" value="C-terminal effector domain of the bipartite response regulators"/>
    <property type="match status" value="1"/>
</dbReference>
<dbReference type="InterPro" id="IPR027417">
    <property type="entry name" value="P-loop_NTPase"/>
</dbReference>
<dbReference type="Gene3D" id="1.25.40.10">
    <property type="entry name" value="Tetratricopeptide repeat domain"/>
    <property type="match status" value="1"/>
</dbReference>
<dbReference type="RefSeq" id="WP_189693404.1">
    <property type="nucleotide sequence ID" value="NZ_BNCM01000005.1"/>
</dbReference>
<dbReference type="InterPro" id="IPR011990">
    <property type="entry name" value="TPR-like_helical_dom_sf"/>
</dbReference>
<evidence type="ECO:0000256" key="2">
    <source>
        <dbReference type="SAM" id="MobiDB-lite"/>
    </source>
</evidence>
<dbReference type="SUPFAM" id="SSF52540">
    <property type="entry name" value="P-loop containing nucleoside triphosphate hydrolases"/>
    <property type="match status" value="1"/>
</dbReference>
<feature type="region of interest" description="Disordered" evidence="2">
    <location>
        <begin position="485"/>
        <end position="505"/>
    </location>
</feature>
<proteinExistence type="predicted"/>
<keyword evidence="1" id="KW-0238">DNA-binding</keyword>
<organism evidence="4 5">
    <name type="scientific">Sinomonas cellulolyticus</name>
    <dbReference type="NCBI Taxonomy" id="2801916"/>
    <lineage>
        <taxon>Bacteria</taxon>
        <taxon>Bacillati</taxon>
        <taxon>Actinomycetota</taxon>
        <taxon>Actinomycetes</taxon>
        <taxon>Micrococcales</taxon>
        <taxon>Micrococcaceae</taxon>
        <taxon>Sinomonas</taxon>
    </lineage>
</organism>
<dbReference type="EMBL" id="JAERRC010000010">
    <property type="protein sequence ID" value="MBL0704403.1"/>
    <property type="molecule type" value="Genomic_DNA"/>
</dbReference>
<dbReference type="Pfam" id="PF00196">
    <property type="entry name" value="GerE"/>
    <property type="match status" value="1"/>
</dbReference>
<accession>A0ABS1JYW7</accession>
<evidence type="ECO:0000313" key="4">
    <source>
        <dbReference type="EMBL" id="MBL0704403.1"/>
    </source>
</evidence>
<dbReference type="CDD" id="cd06170">
    <property type="entry name" value="LuxR_C_like"/>
    <property type="match status" value="1"/>
</dbReference>
<evidence type="ECO:0000259" key="3">
    <source>
        <dbReference type="PROSITE" id="PS50043"/>
    </source>
</evidence>
<dbReference type="PRINTS" id="PR00038">
    <property type="entry name" value="HTHLUXR"/>
</dbReference>
<sequence>MSGEARSPFEPRDTARVVDLIRRAATAAVLVLGEMGVGKSALLDGACRRLEDTMEPFRLHGSPALSKVPYGVLAPFLGALPADEAGSRVQVLRAFWRAVEALRRDRKRDLLLVIDDAQELDAASSAVVAELVSARWMKALVAAPSGAALPRPLMELWLDGGVERVDLGPLTVAEVREFIEAAVGGAVLPSVAQYLWQESEGNPLVLGRIVDEARRAGALALRGKTWLITADLPGRGEGLLGLARAQLARLTDNEREALSLIVVAEPAPFELIERECGAEAISRLVSTRLVRPPEGPEGVLRLRHPVYGDALLNLIPYTTSLKLRRHATAYTARQAASAQGLLRATTWALECGFPIEDSTLLDAARLAHRLFENGLAVRAAQAVQDPDLQAGAREVLGQVAYGRGQYAEAVELLRPFALPDGAVRPGISGALVWIAARMALGHAPQDIRADLDQLPEGECRIVLTLVTDFLANDSERVAAGIASWRRRNPPGAGGSPADGAAAESAGERAAEAVVRTVEAEQLLGAGQPVQAMAVLRGVLESAVAEGALEPYVQAFAGVRLVIADLSAGEWDTAEADIRRFLAATTLGLVSDGAAAETARGLAHLRRGRFRKAQSTLLHAVDALRERDPQHILPLAAAAAAYASAHLGEHDGARDLLGEAGSRSRDSEDSAVVAAPFAGLFAAAAREVLGEGTDGAGLEQVLADVSDRGRLDLELQAEILWFEAGHRDRLERLAAVARRSEGRWAASAGRTASALASGDPDVLLEAGEALMRAGAIRYARECFAEASRALDRAQRRAAARAAWSRALECGAALGDEEPRRPPHAQRLTRREREVVALAVAGLSDRDIAARLTVSVRTVEGHLYRAYAKLDVTSREQLTMAVGPGSGPAAPGAAAPGPGAPGAAAPRPEISRPEN</sequence>
<dbReference type="PANTHER" id="PTHR43214">
    <property type="entry name" value="TWO-COMPONENT RESPONSE REGULATOR"/>
    <property type="match status" value="1"/>
</dbReference>
<dbReference type="Pfam" id="PF13191">
    <property type="entry name" value="AAA_16"/>
    <property type="match status" value="1"/>
</dbReference>
<feature type="compositionally biased region" description="Low complexity" evidence="2">
    <location>
        <begin position="885"/>
        <end position="904"/>
    </location>
</feature>
<dbReference type="Proteomes" id="UP000639051">
    <property type="component" value="Unassembled WGS sequence"/>
</dbReference>
<evidence type="ECO:0000313" key="5">
    <source>
        <dbReference type="Proteomes" id="UP000639051"/>
    </source>
</evidence>
<evidence type="ECO:0000256" key="1">
    <source>
        <dbReference type="ARBA" id="ARBA00023125"/>
    </source>
</evidence>
<dbReference type="InterPro" id="IPR039420">
    <property type="entry name" value="WalR-like"/>
</dbReference>
<dbReference type="SUPFAM" id="SSF48452">
    <property type="entry name" value="TPR-like"/>
    <property type="match status" value="1"/>
</dbReference>
<dbReference type="InterPro" id="IPR016032">
    <property type="entry name" value="Sig_transdc_resp-reg_C-effctor"/>
</dbReference>
<dbReference type="Gene3D" id="3.40.50.300">
    <property type="entry name" value="P-loop containing nucleotide triphosphate hydrolases"/>
    <property type="match status" value="1"/>
</dbReference>
<dbReference type="PROSITE" id="PS50043">
    <property type="entry name" value="HTH_LUXR_2"/>
    <property type="match status" value="1"/>
</dbReference>
<protein>
    <recommendedName>
        <fullName evidence="3">HTH luxR-type domain-containing protein</fullName>
    </recommendedName>
</protein>
<dbReference type="InterPro" id="IPR041664">
    <property type="entry name" value="AAA_16"/>
</dbReference>